<evidence type="ECO:0000313" key="2">
    <source>
        <dbReference type="Proteomes" id="UP000028582"/>
    </source>
</evidence>
<reference evidence="1 2" key="1">
    <citation type="submission" date="2013-11" db="EMBL/GenBank/DDBJ databases">
        <title>The Genome Sequence of Phytophthora parasitica P1976.</title>
        <authorList>
            <consortium name="The Broad Institute Genomics Platform"/>
            <person name="Russ C."/>
            <person name="Tyler B."/>
            <person name="Panabieres F."/>
            <person name="Shan W."/>
            <person name="Tripathy S."/>
            <person name="Grunwald N."/>
            <person name="Machado M."/>
            <person name="Johnson C.S."/>
            <person name="Walker B."/>
            <person name="Young S."/>
            <person name="Zeng Q."/>
            <person name="Gargeya S."/>
            <person name="Fitzgerald M."/>
            <person name="Haas B."/>
            <person name="Abouelleil A."/>
            <person name="Allen A.W."/>
            <person name="Alvarado L."/>
            <person name="Arachchi H.M."/>
            <person name="Berlin A.M."/>
            <person name="Chapman S.B."/>
            <person name="Gainer-Dewar J."/>
            <person name="Goldberg J."/>
            <person name="Griggs A."/>
            <person name="Gujja S."/>
            <person name="Hansen M."/>
            <person name="Howarth C."/>
            <person name="Imamovic A."/>
            <person name="Ireland A."/>
            <person name="Larimer J."/>
            <person name="McCowan C."/>
            <person name="Murphy C."/>
            <person name="Pearson M."/>
            <person name="Poon T.W."/>
            <person name="Priest M."/>
            <person name="Roberts A."/>
            <person name="Saif S."/>
            <person name="Shea T."/>
            <person name="Sisk P."/>
            <person name="Sykes S."/>
            <person name="Wortman J."/>
            <person name="Nusbaum C."/>
            <person name="Birren B."/>
        </authorList>
    </citation>
    <scope>NUCLEOTIDE SEQUENCE [LARGE SCALE GENOMIC DNA]</scope>
    <source>
        <strain evidence="1 2">P1976</strain>
    </source>
</reference>
<evidence type="ECO:0000313" key="1">
    <source>
        <dbReference type="EMBL" id="ETO75621.1"/>
    </source>
</evidence>
<dbReference type="AlphaFoldDB" id="A0A081A9R0"/>
<feature type="non-terminal residue" evidence="1">
    <location>
        <position position="43"/>
    </location>
</feature>
<protein>
    <submittedName>
        <fullName evidence="1">Uncharacterized protein</fullName>
    </submittedName>
</protein>
<gene>
    <name evidence="1" type="ORF">F444_08823</name>
</gene>
<dbReference type="EMBL" id="ANJA01001640">
    <property type="protein sequence ID" value="ETO75621.1"/>
    <property type="molecule type" value="Genomic_DNA"/>
</dbReference>
<dbReference type="Proteomes" id="UP000028582">
    <property type="component" value="Unassembled WGS sequence"/>
</dbReference>
<accession>A0A081A9R0</accession>
<sequence>MAANWMMKAPGSQLVPTLSAERKKLAISGEQCKVTPCMEGAYN</sequence>
<comment type="caution">
    <text evidence="1">The sequence shown here is derived from an EMBL/GenBank/DDBJ whole genome shotgun (WGS) entry which is preliminary data.</text>
</comment>
<name>A0A081A9R0_PHYNI</name>
<organism evidence="1 2">
    <name type="scientific">Phytophthora nicotianae P1976</name>
    <dbReference type="NCBI Taxonomy" id="1317066"/>
    <lineage>
        <taxon>Eukaryota</taxon>
        <taxon>Sar</taxon>
        <taxon>Stramenopiles</taxon>
        <taxon>Oomycota</taxon>
        <taxon>Peronosporomycetes</taxon>
        <taxon>Peronosporales</taxon>
        <taxon>Peronosporaceae</taxon>
        <taxon>Phytophthora</taxon>
    </lineage>
</organism>
<proteinExistence type="predicted"/>